<dbReference type="Proteomes" id="UP001213015">
    <property type="component" value="Unassembled WGS sequence"/>
</dbReference>
<reference evidence="1" key="1">
    <citation type="submission" date="2022-01" db="EMBL/GenBank/DDBJ databases">
        <title>VMRC isolate genome collection.</title>
        <authorList>
            <person name="France M."/>
            <person name="Rutt L."/>
            <person name="Humphrys M."/>
            <person name="Ravel J."/>
        </authorList>
    </citation>
    <scope>NUCLEOTIDE SEQUENCE</scope>
    <source>
        <strain evidence="1">C0127B5</strain>
    </source>
</reference>
<evidence type="ECO:0000313" key="2">
    <source>
        <dbReference type="Proteomes" id="UP001213015"/>
    </source>
</evidence>
<comment type="caution">
    <text evidence="1">The sequence shown here is derived from an EMBL/GenBank/DDBJ whole genome shotgun (WGS) entry which is preliminary data.</text>
</comment>
<gene>
    <name evidence="1" type="ORF">L2422_04020</name>
</gene>
<sequence>MSNDKLIYDFFKNYQDRGMKKWTGFLLSDHTAQIAKSQKSESNSLKSSLKLEEIKAILSTAILEGKIVQVQVKAVDLDGVPLPEIRGHVEAWDDNQVVINRQIINLSEINYLEIVKEL</sequence>
<accession>A0AAP3GWE5</accession>
<dbReference type="EMBL" id="JAKHLF010000004">
    <property type="protein sequence ID" value="MCZ3844690.1"/>
    <property type="molecule type" value="Genomic_DNA"/>
</dbReference>
<dbReference type="AlphaFoldDB" id="A0AAP3GWE5"/>
<evidence type="ECO:0000313" key="1">
    <source>
        <dbReference type="EMBL" id="MCZ3844690.1"/>
    </source>
</evidence>
<dbReference type="RefSeq" id="WP_022091084.1">
    <property type="nucleotide sequence ID" value="NZ_CABMGH010000043.1"/>
</dbReference>
<protein>
    <submittedName>
        <fullName evidence="1">Uncharacterized protein</fullName>
    </submittedName>
</protein>
<proteinExistence type="predicted"/>
<organism evidence="1 2">
    <name type="scientific">Lactobacillus mulieris</name>
    <dbReference type="NCBI Taxonomy" id="2508708"/>
    <lineage>
        <taxon>Bacteria</taxon>
        <taxon>Bacillati</taxon>
        <taxon>Bacillota</taxon>
        <taxon>Bacilli</taxon>
        <taxon>Lactobacillales</taxon>
        <taxon>Lactobacillaceae</taxon>
        <taxon>Lactobacillus</taxon>
    </lineage>
</organism>
<name>A0AAP3GWE5_9LACO</name>